<feature type="domain" description="FAD-binding FR-type" evidence="10">
    <location>
        <begin position="14"/>
        <end position="121"/>
    </location>
</feature>
<keyword evidence="2" id="KW-0285">Flavoprotein</keyword>
<dbReference type="GO" id="GO:0051537">
    <property type="term" value="F:2 iron, 2 sulfur cluster binding"/>
    <property type="evidence" value="ECO:0007669"/>
    <property type="project" value="UniProtKB-KW"/>
</dbReference>
<evidence type="ECO:0000313" key="12">
    <source>
        <dbReference type="Proteomes" id="UP000237822"/>
    </source>
</evidence>
<dbReference type="SUPFAM" id="SSF63380">
    <property type="entry name" value="Riboflavin synthase domain-like"/>
    <property type="match status" value="1"/>
</dbReference>
<dbReference type="InterPro" id="IPR001433">
    <property type="entry name" value="OxRdtase_FAD/NAD-bd"/>
</dbReference>
<dbReference type="Proteomes" id="UP000237822">
    <property type="component" value="Unassembled WGS sequence"/>
</dbReference>
<dbReference type="InterPro" id="IPR039261">
    <property type="entry name" value="FNR_nucleotide-bd"/>
</dbReference>
<dbReference type="PANTHER" id="PTHR47354">
    <property type="entry name" value="NADH OXIDOREDUCTASE HCR"/>
    <property type="match status" value="1"/>
</dbReference>
<dbReference type="Gene3D" id="2.40.30.10">
    <property type="entry name" value="Translation factors"/>
    <property type="match status" value="1"/>
</dbReference>
<evidence type="ECO:0000256" key="6">
    <source>
        <dbReference type="ARBA" id="ARBA00023002"/>
    </source>
</evidence>
<proteinExistence type="predicted"/>
<dbReference type="OrthoDB" id="9796486at2"/>
<dbReference type="CDD" id="cd06214">
    <property type="entry name" value="PA_degradation_oxidoreductase_like"/>
    <property type="match status" value="1"/>
</dbReference>
<gene>
    <name evidence="11" type="ORF">BCF74_10129</name>
</gene>
<organism evidence="11 12">
    <name type="scientific">Knoellia remsis</name>
    <dbReference type="NCBI Taxonomy" id="407159"/>
    <lineage>
        <taxon>Bacteria</taxon>
        <taxon>Bacillati</taxon>
        <taxon>Actinomycetota</taxon>
        <taxon>Actinomycetes</taxon>
        <taxon>Micrococcales</taxon>
        <taxon>Intrasporangiaceae</taxon>
        <taxon>Knoellia</taxon>
    </lineage>
</organism>
<evidence type="ECO:0000256" key="9">
    <source>
        <dbReference type="SAM" id="MobiDB-lite"/>
    </source>
</evidence>
<evidence type="ECO:0000256" key="4">
    <source>
        <dbReference type="ARBA" id="ARBA00022723"/>
    </source>
</evidence>
<dbReference type="PANTHER" id="PTHR47354:SF8">
    <property type="entry name" value="1,2-PHENYLACETYL-COA EPOXIDASE, SUBUNIT E"/>
    <property type="match status" value="1"/>
</dbReference>
<keyword evidence="12" id="KW-1185">Reference proteome</keyword>
<dbReference type="Gene3D" id="3.40.50.80">
    <property type="entry name" value="Nucleotide-binding domain of ferredoxin-NADP reductase (FNR) module"/>
    <property type="match status" value="1"/>
</dbReference>
<dbReference type="InterPro" id="IPR017927">
    <property type="entry name" value="FAD-bd_FR_type"/>
</dbReference>
<keyword evidence="8" id="KW-0411">Iron-sulfur</keyword>
<dbReference type="GO" id="GO:0050660">
    <property type="term" value="F:flavin adenine dinucleotide binding"/>
    <property type="evidence" value="ECO:0007669"/>
    <property type="project" value="TreeGrafter"/>
</dbReference>
<dbReference type="Pfam" id="PF00970">
    <property type="entry name" value="FAD_binding_6"/>
    <property type="match status" value="1"/>
</dbReference>
<dbReference type="Pfam" id="PF00175">
    <property type="entry name" value="NAD_binding_1"/>
    <property type="match status" value="1"/>
</dbReference>
<protein>
    <submittedName>
        <fullName evidence="11">Ring-1,2-phenylacetyl-CoA epoxidase subunit PaaE</fullName>
    </submittedName>
</protein>
<dbReference type="GO" id="GO:0016491">
    <property type="term" value="F:oxidoreductase activity"/>
    <property type="evidence" value="ECO:0007669"/>
    <property type="project" value="UniProtKB-KW"/>
</dbReference>
<keyword evidence="4" id="KW-0479">Metal-binding</keyword>
<evidence type="ECO:0000256" key="5">
    <source>
        <dbReference type="ARBA" id="ARBA00022827"/>
    </source>
</evidence>
<keyword evidence="5" id="KW-0274">FAD</keyword>
<keyword evidence="7" id="KW-0408">Iron</keyword>
<dbReference type="GO" id="GO:0046872">
    <property type="term" value="F:metal ion binding"/>
    <property type="evidence" value="ECO:0007669"/>
    <property type="project" value="UniProtKB-KW"/>
</dbReference>
<accession>A0A2T0V0F4</accession>
<dbReference type="SUPFAM" id="SSF52343">
    <property type="entry name" value="Ferredoxin reductase-like, C-terminal NADP-linked domain"/>
    <property type="match status" value="1"/>
</dbReference>
<feature type="region of interest" description="Disordered" evidence="9">
    <location>
        <begin position="257"/>
        <end position="280"/>
    </location>
</feature>
<evidence type="ECO:0000313" key="11">
    <source>
        <dbReference type="EMBL" id="PRY63631.1"/>
    </source>
</evidence>
<sequence length="280" mass="29827">MGVSLLRRPAKPRPTFRPLAVAEVDPVAEHAVSIGFDVSGMPEFLDYRAGQYVTLRALVGGEDVRQSYSIWVPPSRARREGIIRVAAAAVQGGRMSPWLANEVEVGETMGVLPPMGTFTLDEDDRPRHHVGVVGGSGITPVLAITAAALEQNPESTVTLVVANRTRASTVLGAEVAALAEASGGRLHVEHVLSRESVDGVRHGRIDPAVLTEVVEEVRNEPGGVAGVDDWWLCGPEGLIVDVEDWLGTQGVAPEHIHRERFTSTGPVDPVEPARSPASSD</sequence>
<evidence type="ECO:0000256" key="2">
    <source>
        <dbReference type="ARBA" id="ARBA00022630"/>
    </source>
</evidence>
<dbReference type="InterPro" id="IPR008333">
    <property type="entry name" value="Cbr1-like_FAD-bd_dom"/>
</dbReference>
<reference evidence="11 12" key="1">
    <citation type="submission" date="2018-03" db="EMBL/GenBank/DDBJ databases">
        <title>Genomic Encyclopedia of Archaeal and Bacterial Type Strains, Phase II (KMG-II): from individual species to whole genera.</title>
        <authorList>
            <person name="Goeker M."/>
        </authorList>
    </citation>
    <scope>NUCLEOTIDE SEQUENCE [LARGE SCALE GENOMIC DNA]</scope>
    <source>
        <strain evidence="11 12">ATCC BAA-1496</strain>
    </source>
</reference>
<dbReference type="InterPro" id="IPR017938">
    <property type="entry name" value="Riboflavin_synthase-like_b-brl"/>
</dbReference>
<dbReference type="PRINTS" id="PR00410">
    <property type="entry name" value="PHEHYDRXLASE"/>
</dbReference>
<dbReference type="InterPro" id="IPR050415">
    <property type="entry name" value="MRET"/>
</dbReference>
<comment type="caution">
    <text evidence="11">The sequence shown here is derived from an EMBL/GenBank/DDBJ whole genome shotgun (WGS) entry which is preliminary data.</text>
</comment>
<keyword evidence="3" id="KW-0001">2Fe-2S</keyword>
<evidence type="ECO:0000256" key="1">
    <source>
        <dbReference type="ARBA" id="ARBA00001974"/>
    </source>
</evidence>
<dbReference type="PROSITE" id="PS51384">
    <property type="entry name" value="FAD_FR"/>
    <property type="match status" value="1"/>
</dbReference>
<evidence type="ECO:0000256" key="8">
    <source>
        <dbReference type="ARBA" id="ARBA00023014"/>
    </source>
</evidence>
<name>A0A2T0V0F4_9MICO</name>
<dbReference type="AlphaFoldDB" id="A0A2T0V0F4"/>
<evidence type="ECO:0000256" key="3">
    <source>
        <dbReference type="ARBA" id="ARBA00022714"/>
    </source>
</evidence>
<keyword evidence="6" id="KW-0560">Oxidoreductase</keyword>
<evidence type="ECO:0000259" key="10">
    <source>
        <dbReference type="PROSITE" id="PS51384"/>
    </source>
</evidence>
<comment type="cofactor">
    <cofactor evidence="1">
        <name>FAD</name>
        <dbReference type="ChEBI" id="CHEBI:57692"/>
    </cofactor>
</comment>
<evidence type="ECO:0000256" key="7">
    <source>
        <dbReference type="ARBA" id="ARBA00023004"/>
    </source>
</evidence>
<dbReference type="EMBL" id="PVTI01000001">
    <property type="protein sequence ID" value="PRY63631.1"/>
    <property type="molecule type" value="Genomic_DNA"/>
</dbReference>